<dbReference type="Proteomes" id="UP000547973">
    <property type="component" value="Unassembled WGS sequence"/>
</dbReference>
<reference evidence="1 2" key="1">
    <citation type="submission" date="2020-07" db="EMBL/GenBank/DDBJ databases">
        <title>Sequencing the genomes of 1000 actinobacteria strains.</title>
        <authorList>
            <person name="Klenk H.-P."/>
        </authorList>
    </citation>
    <scope>NUCLEOTIDE SEQUENCE [LARGE SCALE GENOMIC DNA]</scope>
    <source>
        <strain evidence="1 2">DSM 19970</strain>
    </source>
</reference>
<accession>A0A7Y9ZB33</accession>
<dbReference type="InterPro" id="IPR035965">
    <property type="entry name" value="PAS-like_dom_sf"/>
</dbReference>
<gene>
    <name evidence="1" type="ORF">BKA03_001402</name>
</gene>
<proteinExistence type="predicted"/>
<sequence length="450" mass="47901">MASTAVEPTGKRRDFAPQQLFFSTTDRRGVIGTVNSTFVELSRYSQGELVGAPHNLIRHPDMPGAVFHIMWGRLLAGASMMGYVTNLAKDGTHYLTFTTVTPVDGGFISVRSTITRPDLWGPVSQAYAETRARENGWRDQGLSKTESASKGATDLLARLAALGYSTYEDLIRALVPAEVDERHRLAPLRPPHTEPGGTLHEVVLAITALDRELAEQRARYDDATALAATLDDAQAEIAVTLAGLEATAAAAASASTTVATAAPAAATTAQAALSLAVAASGDLSPLSRLLADVRASVLDLRASLALSVLHNDMAMVFVCEVASGESVGEQDSTVWLLGAAVANSVRDGEKQSQRVREELDQVVAAIGEAYGALQAFQRMLTNWRHIVVRSGVSHRLGALVDPIDSRLSVGLREMRDLDDLARRCASLGKTLNSDALLKAAEDLVVAAQRL</sequence>
<dbReference type="RefSeq" id="WP_062075080.1">
    <property type="nucleotide sequence ID" value="NZ_BBRC01000005.1"/>
</dbReference>
<evidence type="ECO:0000313" key="2">
    <source>
        <dbReference type="Proteomes" id="UP000547973"/>
    </source>
</evidence>
<organism evidence="1 2">
    <name type="scientific">Demequina lutea</name>
    <dbReference type="NCBI Taxonomy" id="431489"/>
    <lineage>
        <taxon>Bacteria</taxon>
        <taxon>Bacillati</taxon>
        <taxon>Actinomycetota</taxon>
        <taxon>Actinomycetes</taxon>
        <taxon>Micrococcales</taxon>
        <taxon>Demequinaceae</taxon>
        <taxon>Demequina</taxon>
    </lineage>
</organism>
<dbReference type="SUPFAM" id="SSF55785">
    <property type="entry name" value="PYP-like sensor domain (PAS domain)"/>
    <property type="match status" value="1"/>
</dbReference>
<keyword evidence="1" id="KW-0675">Receptor</keyword>
<keyword evidence="2" id="KW-1185">Reference proteome</keyword>
<name>A0A7Y9ZB33_9MICO</name>
<dbReference type="CDD" id="cd00130">
    <property type="entry name" value="PAS"/>
    <property type="match status" value="1"/>
</dbReference>
<dbReference type="AlphaFoldDB" id="A0A7Y9ZB33"/>
<comment type="caution">
    <text evidence="1">The sequence shown here is derived from an EMBL/GenBank/DDBJ whole genome shotgun (WGS) entry which is preliminary data.</text>
</comment>
<dbReference type="OrthoDB" id="266313at2"/>
<dbReference type="InterPro" id="IPR000014">
    <property type="entry name" value="PAS"/>
</dbReference>
<dbReference type="Gene3D" id="3.30.450.20">
    <property type="entry name" value="PAS domain"/>
    <property type="match status" value="1"/>
</dbReference>
<protein>
    <submittedName>
        <fullName evidence="1">Aerotaxis receptor</fullName>
    </submittedName>
</protein>
<evidence type="ECO:0000313" key="1">
    <source>
        <dbReference type="EMBL" id="NYI41283.1"/>
    </source>
</evidence>
<dbReference type="EMBL" id="JACBZO010000001">
    <property type="protein sequence ID" value="NYI41283.1"/>
    <property type="molecule type" value="Genomic_DNA"/>
</dbReference>